<dbReference type="Pfam" id="PF13560">
    <property type="entry name" value="HTH_31"/>
    <property type="match status" value="1"/>
</dbReference>
<dbReference type="InterPro" id="IPR010982">
    <property type="entry name" value="Lambda_DNA-bd_dom_sf"/>
</dbReference>
<comment type="caution">
    <text evidence="2">The sequence shown here is derived from an EMBL/GenBank/DDBJ whole genome shotgun (WGS) entry which is preliminary data.</text>
</comment>
<dbReference type="SMART" id="SM00530">
    <property type="entry name" value="HTH_XRE"/>
    <property type="match status" value="1"/>
</dbReference>
<dbReference type="SUPFAM" id="SSF47413">
    <property type="entry name" value="lambda repressor-like DNA-binding domains"/>
    <property type="match status" value="1"/>
</dbReference>
<dbReference type="GO" id="GO:0003677">
    <property type="term" value="F:DNA binding"/>
    <property type="evidence" value="ECO:0007669"/>
    <property type="project" value="InterPro"/>
</dbReference>
<dbReference type="InterPro" id="IPR001387">
    <property type="entry name" value="Cro/C1-type_HTH"/>
</dbReference>
<accession>A0A5C5UD29</accession>
<dbReference type="EMBL" id="VOHK01000001">
    <property type="protein sequence ID" value="TWT23623.1"/>
    <property type="molecule type" value="Genomic_DNA"/>
</dbReference>
<reference evidence="2 3" key="1">
    <citation type="journal article" date="2008" name="Int. J. Syst. Evol. Microbiol.">
        <title>Luteimonas marina sp. nov., isolated from seawater.</title>
        <authorList>
            <person name="Baik K.S."/>
            <person name="Park S.C."/>
            <person name="Kim M.S."/>
            <person name="Kim E.M."/>
            <person name="Park C."/>
            <person name="Chun J."/>
            <person name="Seong C.N."/>
        </authorList>
    </citation>
    <scope>NUCLEOTIDE SEQUENCE [LARGE SCALE GENOMIC DNA]</scope>
    <source>
        <strain evidence="2 3">FR1330</strain>
    </source>
</reference>
<protein>
    <submittedName>
        <fullName evidence="2">Helix-turn-helix transcriptional regulator</fullName>
    </submittedName>
</protein>
<dbReference type="Proteomes" id="UP000319980">
    <property type="component" value="Unassembled WGS sequence"/>
</dbReference>
<evidence type="ECO:0000313" key="3">
    <source>
        <dbReference type="Proteomes" id="UP000319980"/>
    </source>
</evidence>
<evidence type="ECO:0000259" key="1">
    <source>
        <dbReference type="PROSITE" id="PS50943"/>
    </source>
</evidence>
<name>A0A5C5UD29_9GAMM</name>
<feature type="domain" description="HTH cro/C1-type" evidence="1">
    <location>
        <begin position="18"/>
        <end position="72"/>
    </location>
</feature>
<keyword evidence="3" id="KW-1185">Reference proteome</keyword>
<dbReference type="RefSeq" id="WP_146384922.1">
    <property type="nucleotide sequence ID" value="NZ_VOHK01000001.1"/>
</dbReference>
<dbReference type="CDD" id="cd00093">
    <property type="entry name" value="HTH_XRE"/>
    <property type="match status" value="1"/>
</dbReference>
<organism evidence="2 3">
    <name type="scientific">Luteimonas marina</name>
    <dbReference type="NCBI Taxonomy" id="488485"/>
    <lineage>
        <taxon>Bacteria</taxon>
        <taxon>Pseudomonadati</taxon>
        <taxon>Pseudomonadota</taxon>
        <taxon>Gammaproteobacteria</taxon>
        <taxon>Lysobacterales</taxon>
        <taxon>Lysobacteraceae</taxon>
        <taxon>Luteimonas</taxon>
    </lineage>
</organism>
<proteinExistence type="predicted"/>
<sequence length="93" mass="10425">MTGKTIYSAEYRRLVERLRARREEIGLTQTALSKDLGWPQQRLSAIEAGARRLDVMEFLHLTARLGLAPDVALRLVVAASESPGRRKKAPDPK</sequence>
<dbReference type="AlphaFoldDB" id="A0A5C5UD29"/>
<dbReference type="Gene3D" id="1.10.260.40">
    <property type="entry name" value="lambda repressor-like DNA-binding domains"/>
    <property type="match status" value="1"/>
</dbReference>
<gene>
    <name evidence="2" type="ORF">FQY83_03060</name>
</gene>
<dbReference type="PROSITE" id="PS50943">
    <property type="entry name" value="HTH_CROC1"/>
    <property type="match status" value="1"/>
</dbReference>
<evidence type="ECO:0000313" key="2">
    <source>
        <dbReference type="EMBL" id="TWT23623.1"/>
    </source>
</evidence>
<dbReference type="OrthoDB" id="9803379at2"/>